<evidence type="ECO:0000313" key="2">
    <source>
        <dbReference type="EMBL" id="CAD9337102.1"/>
    </source>
</evidence>
<dbReference type="EMBL" id="HBGO01015873">
    <property type="protein sequence ID" value="CAD9337102.1"/>
    <property type="molecule type" value="Transcribed_RNA"/>
</dbReference>
<sequence>MLTHSSMIQLTLLLGNAWHVEVALLNILVMNWRESNGPLPLDQRMFHIFQYFVVVLPSTLMLSLGVQQYPKLVEDLYPFLCHDFQPLPWLWRPWGPPVALYG</sequence>
<keyword evidence="1" id="KW-1133">Transmembrane helix</keyword>
<evidence type="ECO:0000256" key="1">
    <source>
        <dbReference type="SAM" id="Phobius"/>
    </source>
</evidence>
<protein>
    <submittedName>
        <fullName evidence="2">Uncharacterized protein</fullName>
    </submittedName>
</protein>
<organism evidence="2">
    <name type="scientific">Trieres chinensis</name>
    <name type="common">Marine centric diatom</name>
    <name type="synonym">Odontella sinensis</name>
    <dbReference type="NCBI Taxonomy" id="1514140"/>
    <lineage>
        <taxon>Eukaryota</taxon>
        <taxon>Sar</taxon>
        <taxon>Stramenopiles</taxon>
        <taxon>Ochrophyta</taxon>
        <taxon>Bacillariophyta</taxon>
        <taxon>Mediophyceae</taxon>
        <taxon>Biddulphiophycidae</taxon>
        <taxon>Eupodiscales</taxon>
        <taxon>Parodontellaceae</taxon>
        <taxon>Trieres</taxon>
    </lineage>
</organism>
<accession>A0A7S1ZF38</accession>
<name>A0A7S1ZF38_TRICV</name>
<gene>
    <name evidence="2" type="ORF">OSIN01602_LOCUS8974</name>
</gene>
<reference evidence="2" key="1">
    <citation type="submission" date="2021-01" db="EMBL/GenBank/DDBJ databases">
        <authorList>
            <person name="Corre E."/>
            <person name="Pelletier E."/>
            <person name="Niang G."/>
            <person name="Scheremetjew M."/>
            <person name="Finn R."/>
            <person name="Kale V."/>
            <person name="Holt S."/>
            <person name="Cochrane G."/>
            <person name="Meng A."/>
            <person name="Brown T."/>
            <person name="Cohen L."/>
        </authorList>
    </citation>
    <scope>NUCLEOTIDE SEQUENCE</scope>
    <source>
        <strain evidence="2">Grunow 1884</strain>
    </source>
</reference>
<feature type="transmembrane region" description="Helical" evidence="1">
    <location>
        <begin position="48"/>
        <end position="66"/>
    </location>
</feature>
<proteinExistence type="predicted"/>
<keyword evidence="1" id="KW-0472">Membrane</keyword>
<dbReference type="AlphaFoldDB" id="A0A7S1ZF38"/>
<feature type="transmembrane region" description="Helical" evidence="1">
    <location>
        <begin position="7"/>
        <end position="28"/>
    </location>
</feature>
<keyword evidence="1" id="KW-0812">Transmembrane</keyword>